<dbReference type="Gene3D" id="3.30.2020.30">
    <property type="match status" value="1"/>
</dbReference>
<proteinExistence type="predicted"/>
<sequence>MNTQPIVAAPKEIRLRKAHKLLEILWQDGHRSFLSCLVLRKSCACSNCQKAQQTGRLSLIDAEVGIERMEVSGVSGLQFHFSDGHFRGLYPWGYLRELADCYGLGESA</sequence>
<keyword evidence="1" id="KW-0479">Metal-binding</keyword>
<protein>
    <submittedName>
        <fullName evidence="4">Gamma-butyrobetaine hydroxylase-like domain-containing protein</fullName>
    </submittedName>
</protein>
<dbReference type="Pfam" id="PF06155">
    <property type="entry name" value="GBBH-like_N"/>
    <property type="match status" value="1"/>
</dbReference>
<evidence type="ECO:0000259" key="3">
    <source>
        <dbReference type="Pfam" id="PF06155"/>
    </source>
</evidence>
<gene>
    <name evidence="4" type="ORF">ACFOMF_07235</name>
</gene>
<keyword evidence="5" id="KW-1185">Reference proteome</keyword>
<dbReference type="EMBL" id="JBHRXZ010000017">
    <property type="protein sequence ID" value="MFC3607565.1"/>
    <property type="molecule type" value="Genomic_DNA"/>
</dbReference>
<dbReference type="Proteomes" id="UP001595630">
    <property type="component" value="Unassembled WGS sequence"/>
</dbReference>
<evidence type="ECO:0000313" key="5">
    <source>
        <dbReference type="Proteomes" id="UP001595630"/>
    </source>
</evidence>
<feature type="domain" description="Gamma-butyrobetaine hydroxylase-like N-terminal" evidence="3">
    <location>
        <begin position="13"/>
        <end position="96"/>
    </location>
</feature>
<comment type="caution">
    <text evidence="4">The sequence shown here is derived from an EMBL/GenBank/DDBJ whole genome shotgun (WGS) entry which is preliminary data.</text>
</comment>
<reference evidence="5" key="1">
    <citation type="journal article" date="2019" name="Int. J. Syst. Evol. Microbiol.">
        <title>The Global Catalogue of Microorganisms (GCM) 10K type strain sequencing project: providing services to taxonomists for standard genome sequencing and annotation.</title>
        <authorList>
            <consortium name="The Broad Institute Genomics Platform"/>
            <consortium name="The Broad Institute Genome Sequencing Center for Infectious Disease"/>
            <person name="Wu L."/>
            <person name="Ma J."/>
        </authorList>
    </citation>
    <scope>NUCLEOTIDE SEQUENCE [LARGE SCALE GENOMIC DNA]</scope>
    <source>
        <strain evidence="5">KCTC 42447</strain>
    </source>
</reference>
<name>A0ABV7T349_9GAMM</name>
<dbReference type="InterPro" id="IPR038492">
    <property type="entry name" value="GBBH-like_N_sf"/>
</dbReference>
<keyword evidence="2" id="KW-0408">Iron</keyword>
<organism evidence="4 5">
    <name type="scientific">Stutzerimonas tarimensis</name>
    <dbReference type="NCBI Taxonomy" id="1507735"/>
    <lineage>
        <taxon>Bacteria</taxon>
        <taxon>Pseudomonadati</taxon>
        <taxon>Pseudomonadota</taxon>
        <taxon>Gammaproteobacteria</taxon>
        <taxon>Pseudomonadales</taxon>
        <taxon>Pseudomonadaceae</taxon>
        <taxon>Stutzerimonas</taxon>
    </lineage>
</organism>
<accession>A0ABV7T349</accession>
<dbReference type="RefSeq" id="WP_386362946.1">
    <property type="nucleotide sequence ID" value="NZ_JBHRXZ010000017.1"/>
</dbReference>
<evidence type="ECO:0000256" key="2">
    <source>
        <dbReference type="ARBA" id="ARBA00023004"/>
    </source>
</evidence>
<evidence type="ECO:0000256" key="1">
    <source>
        <dbReference type="ARBA" id="ARBA00022723"/>
    </source>
</evidence>
<dbReference type="InterPro" id="IPR010376">
    <property type="entry name" value="GBBH-like_N"/>
</dbReference>
<dbReference type="PANTHER" id="PTHR35303">
    <property type="entry name" value="OS02G0197800 PROTEIN"/>
    <property type="match status" value="1"/>
</dbReference>
<evidence type="ECO:0000313" key="4">
    <source>
        <dbReference type="EMBL" id="MFC3607565.1"/>
    </source>
</evidence>